<dbReference type="InterPro" id="IPR036663">
    <property type="entry name" value="Fumarylacetoacetase_C_sf"/>
</dbReference>
<organism evidence="4">
    <name type="scientific">marine metagenome</name>
    <dbReference type="NCBI Taxonomy" id="408172"/>
    <lineage>
        <taxon>unclassified sequences</taxon>
        <taxon>metagenomes</taxon>
        <taxon>ecological metagenomes</taxon>
    </lineage>
</organism>
<dbReference type="SUPFAM" id="SSF56529">
    <property type="entry name" value="FAH"/>
    <property type="match status" value="1"/>
</dbReference>
<dbReference type="Gene3D" id="3.90.850.10">
    <property type="entry name" value="Fumarylacetoacetase-like, C-terminal domain"/>
    <property type="match status" value="1"/>
</dbReference>
<dbReference type="Pfam" id="PF01557">
    <property type="entry name" value="FAA_hydrolase"/>
    <property type="match status" value="1"/>
</dbReference>
<dbReference type="EMBL" id="UINC01105833">
    <property type="protein sequence ID" value="SVC70074.1"/>
    <property type="molecule type" value="Genomic_DNA"/>
</dbReference>
<evidence type="ECO:0000313" key="4">
    <source>
        <dbReference type="EMBL" id="SVC70074.1"/>
    </source>
</evidence>
<dbReference type="GO" id="GO:0044281">
    <property type="term" value="P:small molecule metabolic process"/>
    <property type="evidence" value="ECO:0007669"/>
    <property type="project" value="UniProtKB-ARBA"/>
</dbReference>
<comment type="similarity">
    <text evidence="1">Belongs to the FAH family.</text>
</comment>
<sequence length="52" mass="5576">MSDRLTLRSGDIISTGTPVGVGGFRKIFLKSGDSLRIEVEKVGVLQNSVIND</sequence>
<dbReference type="GO" id="GO:0046872">
    <property type="term" value="F:metal ion binding"/>
    <property type="evidence" value="ECO:0007669"/>
    <property type="project" value="UniProtKB-KW"/>
</dbReference>
<dbReference type="InterPro" id="IPR051121">
    <property type="entry name" value="FAH"/>
</dbReference>
<evidence type="ECO:0000256" key="2">
    <source>
        <dbReference type="ARBA" id="ARBA00022723"/>
    </source>
</evidence>
<accession>A0A382P9I5</accession>
<proteinExistence type="inferred from homology"/>
<evidence type="ECO:0000256" key="1">
    <source>
        <dbReference type="ARBA" id="ARBA00010211"/>
    </source>
</evidence>
<gene>
    <name evidence="4" type="ORF">METZ01_LOCUS322928</name>
</gene>
<protein>
    <recommendedName>
        <fullName evidence="3">Fumarylacetoacetase-like C-terminal domain-containing protein</fullName>
    </recommendedName>
</protein>
<keyword evidence="2" id="KW-0479">Metal-binding</keyword>
<name>A0A382P9I5_9ZZZZ</name>
<reference evidence="4" key="1">
    <citation type="submission" date="2018-05" db="EMBL/GenBank/DDBJ databases">
        <authorList>
            <person name="Lanie J.A."/>
            <person name="Ng W.-L."/>
            <person name="Kazmierczak K.M."/>
            <person name="Andrzejewski T.M."/>
            <person name="Davidsen T.M."/>
            <person name="Wayne K.J."/>
            <person name="Tettelin H."/>
            <person name="Glass J.I."/>
            <person name="Rusch D."/>
            <person name="Podicherti R."/>
            <person name="Tsui H.-C.T."/>
            <person name="Winkler M.E."/>
        </authorList>
    </citation>
    <scope>NUCLEOTIDE SEQUENCE</scope>
</reference>
<evidence type="ECO:0000259" key="3">
    <source>
        <dbReference type="Pfam" id="PF01557"/>
    </source>
</evidence>
<dbReference type="AlphaFoldDB" id="A0A382P9I5"/>
<dbReference type="PANTHER" id="PTHR42796">
    <property type="entry name" value="FUMARYLACETOACETATE HYDROLASE DOMAIN-CONTAINING PROTEIN 2A-RELATED"/>
    <property type="match status" value="1"/>
</dbReference>
<dbReference type="InterPro" id="IPR011234">
    <property type="entry name" value="Fumarylacetoacetase-like_C"/>
</dbReference>
<dbReference type="PANTHER" id="PTHR42796:SF4">
    <property type="entry name" value="FUMARYLACETOACETATE HYDROLASE DOMAIN-CONTAINING PROTEIN 2A"/>
    <property type="match status" value="1"/>
</dbReference>
<dbReference type="GO" id="GO:0003824">
    <property type="term" value="F:catalytic activity"/>
    <property type="evidence" value="ECO:0007669"/>
    <property type="project" value="InterPro"/>
</dbReference>
<feature type="domain" description="Fumarylacetoacetase-like C-terminal" evidence="3">
    <location>
        <begin position="1"/>
        <end position="49"/>
    </location>
</feature>